<dbReference type="VEuPathDB" id="FungiDB:RhiirA1_538356"/>
<dbReference type="VEuPathDB" id="FungiDB:FUN_022857"/>
<evidence type="ECO:0000313" key="3">
    <source>
        <dbReference type="Proteomes" id="UP000684084"/>
    </source>
</evidence>
<gene>
    <name evidence="2" type="ORF">CHRIB12_LOCUS19095</name>
</gene>
<organism evidence="2 3">
    <name type="scientific">Rhizophagus irregularis</name>
    <dbReference type="NCBI Taxonomy" id="588596"/>
    <lineage>
        <taxon>Eukaryota</taxon>
        <taxon>Fungi</taxon>
        <taxon>Fungi incertae sedis</taxon>
        <taxon>Mucoromycota</taxon>
        <taxon>Glomeromycotina</taxon>
        <taxon>Glomeromycetes</taxon>
        <taxon>Glomerales</taxon>
        <taxon>Glomeraceae</taxon>
        <taxon>Rhizophagus</taxon>
    </lineage>
</organism>
<dbReference type="GO" id="GO:0006508">
    <property type="term" value="P:proteolysis"/>
    <property type="evidence" value="ECO:0007669"/>
    <property type="project" value="InterPro"/>
</dbReference>
<evidence type="ECO:0000259" key="1">
    <source>
        <dbReference type="Pfam" id="PF00326"/>
    </source>
</evidence>
<reference evidence="2" key="1">
    <citation type="submission" date="2020-05" db="EMBL/GenBank/DDBJ databases">
        <authorList>
            <person name="Rincon C."/>
            <person name="Sanders R I."/>
            <person name="Robbins C."/>
            <person name="Chaturvedi A."/>
        </authorList>
    </citation>
    <scope>NUCLEOTIDE SEQUENCE</scope>
    <source>
        <strain evidence="2">CHB12</strain>
    </source>
</reference>
<comment type="caution">
    <text evidence="2">The sequence shown here is derived from an EMBL/GenBank/DDBJ whole genome shotgun (WGS) entry which is preliminary data.</text>
</comment>
<dbReference type="InterPro" id="IPR029058">
    <property type="entry name" value="AB_hydrolase_fold"/>
</dbReference>
<dbReference type="SUPFAM" id="SSF53474">
    <property type="entry name" value="alpha/beta-Hydrolases"/>
    <property type="match status" value="1"/>
</dbReference>
<name>A0A2I1EN07_9GLOM</name>
<protein>
    <recommendedName>
        <fullName evidence="1">Peptidase S9 prolyl oligopeptidase catalytic domain-containing protein</fullName>
    </recommendedName>
</protein>
<sequence>MNLKPQFWEILGPFSTGTREQDFGADPLEAYGGFSKLKYSEEQIFSSELADNGTVKWSKIQSNEDGSVGPINFSNIRWNFNKNSLGWSISQFQLWARGYFTVPESSSEHKIPILIQCHNIGDFYINDQRFHGDWYNYRTSYYILYLTVNTQYTINIRVVNEIRIFGDNTPPRITFDCDLRNLELEELGAMFLHERIIVPDLVKGTKFAGEYMSIPILNTLEDEWINVDKVEVVNCPIKIRAELIPTSYDSLTHGISLAPSQHQNIKIRLILEELYYESLLPFSLKFSISLKSLQSHKNFWIKTTKEILIKNKNLDEFYKFTFEDFDESIQYAMIMHPKKHNKPNKSPILVALHGAGVEANAEFWTNAYPKQEFSWILLPTGRTLWGYDWHGPSLLNIQYAIKALMNPTGIFKDYLKNSIPDSNKLFISGHSNGGQGAWYFISHYPDLVIASTPAAGYVKIQQYVPYFWNSYAYIDPILKGILDSSLAEFNNDLYISNLVNIPILARVGANDNNVPPMHSRQMVRLVNEHSHNPLAINLSEVINQGHWFDNVMSDNIMQEFMDKYLLISSQKNFTQLISSQLIDDNLLIKNPILLNKFNITLVNPANFGSKCGIIIEQLIIPFRLGKIYVEIYKVLSENNLFQIIYSLKTTNIKRFKFKKQDEIISLIPFSIEKISKISIDDIEFNFNSSSIIQIFQEDFSFYKNDNGSIWKISNNNTWMYTQKHSLTYGPAHLILESKFPLLIIVGTISISKSIKLKFMNMAQEISHSWYLYGNGNSIIIYDTDLINNNNEFISNESIKGNIILLGNVFENKVTEIIMNERISDVKFYKDGSFQLHYRKFSGPGIGILFLHPYKVSQLSLIISGTDISGLDQISKLFPKRTGVPIPDWIITGPETKWKGIGGLLGAGFWNNEWKFSEVIGYLA</sequence>
<dbReference type="OrthoDB" id="449091at2759"/>
<dbReference type="Gene3D" id="3.40.50.1820">
    <property type="entry name" value="alpha/beta hydrolase"/>
    <property type="match status" value="1"/>
</dbReference>
<feature type="domain" description="Peptidase S9 prolyl oligopeptidase catalytic" evidence="1">
    <location>
        <begin position="415"/>
        <end position="563"/>
    </location>
</feature>
<dbReference type="GO" id="GO:0008236">
    <property type="term" value="F:serine-type peptidase activity"/>
    <property type="evidence" value="ECO:0007669"/>
    <property type="project" value="InterPro"/>
</dbReference>
<dbReference type="AlphaFoldDB" id="A0A2I1EN07"/>
<evidence type="ECO:0000313" key="2">
    <source>
        <dbReference type="EMBL" id="CAB5384946.1"/>
    </source>
</evidence>
<dbReference type="EMBL" id="CAGKOT010000052">
    <property type="protein sequence ID" value="CAB5384946.1"/>
    <property type="molecule type" value="Genomic_DNA"/>
</dbReference>
<dbReference type="PANTHER" id="PTHR42972">
    <property type="entry name" value="TOL-PAL SYSTEM PROTEIN TOLB"/>
    <property type="match status" value="1"/>
</dbReference>
<dbReference type="PANTHER" id="PTHR42972:SF9">
    <property type="entry name" value="PEPTIDASE S9 PROLYL OLIGOPEPTIDASE CATALYTIC DOMAIN-CONTAINING PROTEIN"/>
    <property type="match status" value="1"/>
</dbReference>
<accession>A0A2I1EN07</accession>
<dbReference type="Pfam" id="PF00326">
    <property type="entry name" value="Peptidase_S9"/>
    <property type="match status" value="1"/>
</dbReference>
<dbReference type="VEuPathDB" id="FungiDB:RhiirFUN_025159"/>
<proteinExistence type="predicted"/>
<dbReference type="InterPro" id="IPR001375">
    <property type="entry name" value="Peptidase_S9_cat"/>
</dbReference>
<dbReference type="Proteomes" id="UP000684084">
    <property type="component" value="Unassembled WGS sequence"/>
</dbReference>